<name>A0A5C3M0R9_9AGAR</name>
<sequence>MSSGSPRLLLRPDTSSFSSALSHSSFDESTMWGPGTLAGKAILALGEATMRGSEHLVILKRLVSITARFPCRDEDTSKKVLRMMSDVVELARPGLYPKQYRSKALRCILLQIATRQTVHLVNGLLHLQVDELMQILAEIMVLCMLPNSHLESSLKSSYLEAIESKDRAQPIGPCVDFMCKLAHVNKNTFSAVLDAGLLELILWRSHRESELSHYTTYSNSSETLVCSSSFDLLASSSPDLQQIWKERVSRFWPDTKKNPSLENILDHVNYSSPQTWCKIEAQFLECQIHSMLDALLELPLLGRTIADDTYPLLKHLSPAFHQTVQPSIKKQVVATKEALWSFLRCVAFGGHVKDIVRDHLLQRTHKHKVMILSRIIYMLIPNTPDSQGREMLGISKAIQDSIPPSTFFTQFLTDIASSHRPLLDALLDAAITVILPLVRYDMKVWKIFDDLFRRANYFPSICRRKTYGKSTKKMLAIIESSGLRDVIQDDTERSREICSALEPIFQHAFEGGKIGPEL</sequence>
<gene>
    <name evidence="1" type="ORF">BDQ12DRAFT_683255</name>
</gene>
<protein>
    <submittedName>
        <fullName evidence="1">Uncharacterized protein</fullName>
    </submittedName>
</protein>
<evidence type="ECO:0000313" key="2">
    <source>
        <dbReference type="Proteomes" id="UP000308652"/>
    </source>
</evidence>
<dbReference type="AlphaFoldDB" id="A0A5C3M0R9"/>
<reference evidence="1 2" key="1">
    <citation type="journal article" date="2019" name="Nat. Ecol. Evol.">
        <title>Megaphylogeny resolves global patterns of mushroom evolution.</title>
        <authorList>
            <person name="Varga T."/>
            <person name="Krizsan K."/>
            <person name="Foldi C."/>
            <person name="Dima B."/>
            <person name="Sanchez-Garcia M."/>
            <person name="Sanchez-Ramirez S."/>
            <person name="Szollosi G.J."/>
            <person name="Szarkandi J.G."/>
            <person name="Papp V."/>
            <person name="Albert L."/>
            <person name="Andreopoulos W."/>
            <person name="Angelini C."/>
            <person name="Antonin V."/>
            <person name="Barry K.W."/>
            <person name="Bougher N.L."/>
            <person name="Buchanan P."/>
            <person name="Buyck B."/>
            <person name="Bense V."/>
            <person name="Catcheside P."/>
            <person name="Chovatia M."/>
            <person name="Cooper J."/>
            <person name="Damon W."/>
            <person name="Desjardin D."/>
            <person name="Finy P."/>
            <person name="Geml J."/>
            <person name="Haridas S."/>
            <person name="Hughes K."/>
            <person name="Justo A."/>
            <person name="Karasinski D."/>
            <person name="Kautmanova I."/>
            <person name="Kiss B."/>
            <person name="Kocsube S."/>
            <person name="Kotiranta H."/>
            <person name="LaButti K.M."/>
            <person name="Lechner B.E."/>
            <person name="Liimatainen K."/>
            <person name="Lipzen A."/>
            <person name="Lukacs Z."/>
            <person name="Mihaltcheva S."/>
            <person name="Morgado L.N."/>
            <person name="Niskanen T."/>
            <person name="Noordeloos M.E."/>
            <person name="Ohm R.A."/>
            <person name="Ortiz-Santana B."/>
            <person name="Ovrebo C."/>
            <person name="Racz N."/>
            <person name="Riley R."/>
            <person name="Savchenko A."/>
            <person name="Shiryaev A."/>
            <person name="Soop K."/>
            <person name="Spirin V."/>
            <person name="Szebenyi C."/>
            <person name="Tomsovsky M."/>
            <person name="Tulloss R.E."/>
            <person name="Uehling J."/>
            <person name="Grigoriev I.V."/>
            <person name="Vagvolgyi C."/>
            <person name="Papp T."/>
            <person name="Martin F.M."/>
            <person name="Miettinen O."/>
            <person name="Hibbett D.S."/>
            <person name="Nagy L.G."/>
        </authorList>
    </citation>
    <scope>NUCLEOTIDE SEQUENCE [LARGE SCALE GENOMIC DNA]</scope>
    <source>
        <strain evidence="1 2">CBS 166.37</strain>
    </source>
</reference>
<dbReference type="OrthoDB" id="2956939at2759"/>
<dbReference type="EMBL" id="ML213602">
    <property type="protein sequence ID" value="TFK38742.1"/>
    <property type="molecule type" value="Genomic_DNA"/>
</dbReference>
<proteinExistence type="predicted"/>
<dbReference type="Proteomes" id="UP000308652">
    <property type="component" value="Unassembled WGS sequence"/>
</dbReference>
<keyword evidence="2" id="KW-1185">Reference proteome</keyword>
<organism evidence="1 2">
    <name type="scientific">Crucibulum laeve</name>
    <dbReference type="NCBI Taxonomy" id="68775"/>
    <lineage>
        <taxon>Eukaryota</taxon>
        <taxon>Fungi</taxon>
        <taxon>Dikarya</taxon>
        <taxon>Basidiomycota</taxon>
        <taxon>Agaricomycotina</taxon>
        <taxon>Agaricomycetes</taxon>
        <taxon>Agaricomycetidae</taxon>
        <taxon>Agaricales</taxon>
        <taxon>Agaricineae</taxon>
        <taxon>Nidulariaceae</taxon>
        <taxon>Crucibulum</taxon>
    </lineage>
</organism>
<evidence type="ECO:0000313" key="1">
    <source>
        <dbReference type="EMBL" id="TFK38742.1"/>
    </source>
</evidence>
<accession>A0A5C3M0R9</accession>